<dbReference type="GO" id="GO:0008081">
    <property type="term" value="F:phosphoric diester hydrolase activity"/>
    <property type="evidence" value="ECO:0007669"/>
    <property type="project" value="InterPro"/>
</dbReference>
<dbReference type="PROSITE" id="PS51704">
    <property type="entry name" value="GP_PDE"/>
    <property type="match status" value="1"/>
</dbReference>
<dbReference type="PANTHER" id="PTHR46211">
    <property type="entry name" value="GLYCEROPHOSPHORYL DIESTER PHOSPHODIESTERASE"/>
    <property type="match status" value="1"/>
</dbReference>
<keyword evidence="3" id="KW-1185">Reference proteome</keyword>
<dbReference type="Gene3D" id="3.20.20.190">
    <property type="entry name" value="Phosphatidylinositol (PI) phosphodiesterase"/>
    <property type="match status" value="1"/>
</dbReference>
<gene>
    <name evidence="2" type="ORF">ELD05_12600</name>
</gene>
<organism evidence="2 3">
    <name type="scientific">Caldicellulosiruptor changbaiensis</name>
    <dbReference type="NCBI Taxonomy" id="1222016"/>
    <lineage>
        <taxon>Bacteria</taxon>
        <taxon>Bacillati</taxon>
        <taxon>Bacillota</taxon>
        <taxon>Bacillota incertae sedis</taxon>
        <taxon>Caldicellulosiruptorales</taxon>
        <taxon>Caldicellulosiruptoraceae</taxon>
        <taxon>Caldicellulosiruptor</taxon>
    </lineage>
</organism>
<dbReference type="Proteomes" id="UP000282930">
    <property type="component" value="Chromosome"/>
</dbReference>
<evidence type="ECO:0000313" key="2">
    <source>
        <dbReference type="EMBL" id="AZT91377.1"/>
    </source>
</evidence>
<dbReference type="PANTHER" id="PTHR46211:SF1">
    <property type="entry name" value="GLYCEROPHOSPHODIESTER PHOSPHODIESTERASE, CYTOPLASMIC"/>
    <property type="match status" value="1"/>
</dbReference>
<protein>
    <submittedName>
        <fullName evidence="2">Glycerophosphodiester phosphodiesterase</fullName>
    </submittedName>
</protein>
<name>A0A3T0D8A9_9FIRM</name>
<accession>A0A3T0D8A9</accession>
<dbReference type="InterPro" id="IPR017946">
    <property type="entry name" value="PLC-like_Pdiesterase_TIM-brl"/>
</dbReference>
<dbReference type="EMBL" id="CP034791">
    <property type="protein sequence ID" value="AZT91377.1"/>
    <property type="molecule type" value="Genomic_DNA"/>
</dbReference>
<dbReference type="Pfam" id="PF03009">
    <property type="entry name" value="GDPD"/>
    <property type="match status" value="1"/>
</dbReference>
<sequence length="235" mass="27082">MEIFAHRGASAYYPENTMLSFEKAIEMGCTGIETDVQMTKDGVLVLIHDERVDRTTGETGYVKEFTFNEIRKLNAGYYKHFKFCQIPTAEELLELGKEKGIHINFELKTYHPVANHIEDKLIQLIYKYEMQNNVIISSFFQEPLLRCRQLDSTIRLALLTTKAVKISCLSSLGIHIVHPIYYLTSFIVQLKQNHFNVNVFTVNKKRQMKKFIKLNVDGLITDMPDVASQLALSQI</sequence>
<feature type="domain" description="GP-PDE" evidence="1">
    <location>
        <begin position="1"/>
        <end position="231"/>
    </location>
</feature>
<evidence type="ECO:0000313" key="3">
    <source>
        <dbReference type="Proteomes" id="UP000282930"/>
    </source>
</evidence>
<dbReference type="RefSeq" id="WP_127352703.1">
    <property type="nucleotide sequence ID" value="NZ_CP034791.1"/>
</dbReference>
<dbReference type="SUPFAM" id="SSF51695">
    <property type="entry name" value="PLC-like phosphodiesterases"/>
    <property type="match status" value="1"/>
</dbReference>
<evidence type="ECO:0000259" key="1">
    <source>
        <dbReference type="PROSITE" id="PS51704"/>
    </source>
</evidence>
<dbReference type="KEGG" id="ccha:ELD05_12600"/>
<dbReference type="AlphaFoldDB" id="A0A3T0D8A9"/>
<proteinExistence type="predicted"/>
<reference evidence="2 3" key="1">
    <citation type="submission" date="2018-12" db="EMBL/GenBank/DDBJ databases">
        <title>Genome sequence from the cellulolytic species, Caldicellulosiruptor changbaiensis.</title>
        <authorList>
            <person name="Blumer-Schuette S.E."/>
            <person name="Mendoza C."/>
        </authorList>
    </citation>
    <scope>NUCLEOTIDE SEQUENCE [LARGE SCALE GENOMIC DNA]</scope>
    <source>
        <strain evidence="2 3">CBS-Z</strain>
    </source>
</reference>
<dbReference type="InterPro" id="IPR030395">
    <property type="entry name" value="GP_PDE_dom"/>
</dbReference>
<dbReference type="GO" id="GO:0006629">
    <property type="term" value="P:lipid metabolic process"/>
    <property type="evidence" value="ECO:0007669"/>
    <property type="project" value="InterPro"/>
</dbReference>